<proteinExistence type="predicted"/>
<dbReference type="EMBL" id="JBBPBN010000001">
    <property type="protein sequence ID" value="KAK9046439.1"/>
    <property type="molecule type" value="Genomic_DNA"/>
</dbReference>
<dbReference type="Proteomes" id="UP001396334">
    <property type="component" value="Unassembled WGS sequence"/>
</dbReference>
<gene>
    <name evidence="1" type="ORF">V6N11_052326</name>
</gene>
<evidence type="ECO:0000313" key="1">
    <source>
        <dbReference type="EMBL" id="KAK9046439.1"/>
    </source>
</evidence>
<sequence length="188" mass="21777">MVLRDARDSFWNWKRQVNSDKHETYGVSRKGFRSTVEGDMVPEKTTLARRLDKGVVHSVNMKDAVVADLKRVVTVADEEKLDILRKCAIGFCRRTYSMLDLAKEFCAAGLEGFTVMRILGAMVLLMFPDLDSRKRMLGDNVFDPWLENVSDWSPVMKIPNRKVWLSMGRLWHRLILSLVDSKWRRVVS</sequence>
<comment type="caution">
    <text evidence="1">The sequence shown here is derived from an EMBL/GenBank/DDBJ whole genome shotgun (WGS) entry which is preliminary data.</text>
</comment>
<name>A0ABR2UA11_9ROSI</name>
<reference evidence="1 2" key="1">
    <citation type="journal article" date="2024" name="G3 (Bethesda)">
        <title>Genome assembly of Hibiscus sabdariffa L. provides insights into metabolisms of medicinal natural products.</title>
        <authorList>
            <person name="Kim T."/>
        </authorList>
    </citation>
    <scope>NUCLEOTIDE SEQUENCE [LARGE SCALE GENOMIC DNA]</scope>
    <source>
        <strain evidence="1">TK-2024</strain>
        <tissue evidence="1">Old leaves</tissue>
    </source>
</reference>
<accession>A0ABR2UA11</accession>
<organism evidence="1 2">
    <name type="scientific">Hibiscus sabdariffa</name>
    <name type="common">roselle</name>
    <dbReference type="NCBI Taxonomy" id="183260"/>
    <lineage>
        <taxon>Eukaryota</taxon>
        <taxon>Viridiplantae</taxon>
        <taxon>Streptophyta</taxon>
        <taxon>Embryophyta</taxon>
        <taxon>Tracheophyta</taxon>
        <taxon>Spermatophyta</taxon>
        <taxon>Magnoliopsida</taxon>
        <taxon>eudicotyledons</taxon>
        <taxon>Gunneridae</taxon>
        <taxon>Pentapetalae</taxon>
        <taxon>rosids</taxon>
        <taxon>malvids</taxon>
        <taxon>Malvales</taxon>
        <taxon>Malvaceae</taxon>
        <taxon>Malvoideae</taxon>
        <taxon>Hibiscus</taxon>
    </lineage>
</organism>
<protein>
    <submittedName>
        <fullName evidence="1">Uncharacterized protein</fullName>
    </submittedName>
</protein>
<evidence type="ECO:0000313" key="2">
    <source>
        <dbReference type="Proteomes" id="UP001396334"/>
    </source>
</evidence>
<keyword evidence="2" id="KW-1185">Reference proteome</keyword>